<dbReference type="InterPro" id="IPR013216">
    <property type="entry name" value="Methyltransf_11"/>
</dbReference>
<feature type="domain" description="Methyltransferase type 11" evidence="1">
    <location>
        <begin position="57"/>
        <end position="103"/>
    </location>
</feature>
<dbReference type="RefSeq" id="WP_072836453.1">
    <property type="nucleotide sequence ID" value="NZ_FQUU01000016.1"/>
</dbReference>
<dbReference type="EMBL" id="FQUU01000016">
    <property type="protein sequence ID" value="SHF69795.1"/>
    <property type="molecule type" value="Genomic_DNA"/>
</dbReference>
<dbReference type="AlphaFoldDB" id="A0A1M5DS84"/>
<evidence type="ECO:0000313" key="2">
    <source>
        <dbReference type="EMBL" id="SHF69795.1"/>
    </source>
</evidence>
<dbReference type="Proteomes" id="UP000184048">
    <property type="component" value="Unassembled WGS sequence"/>
</dbReference>
<protein>
    <submittedName>
        <fullName evidence="2">Methyltransferase domain-containing protein</fullName>
    </submittedName>
</protein>
<dbReference type="GO" id="GO:0032259">
    <property type="term" value="P:methylation"/>
    <property type="evidence" value="ECO:0007669"/>
    <property type="project" value="UniProtKB-KW"/>
</dbReference>
<accession>A0A1M5DS84</accession>
<dbReference type="GO" id="GO:0008757">
    <property type="term" value="F:S-adenosylmethionine-dependent methyltransferase activity"/>
    <property type="evidence" value="ECO:0007669"/>
    <property type="project" value="InterPro"/>
</dbReference>
<dbReference type="OrthoDB" id="3896938at2"/>
<gene>
    <name evidence="2" type="ORF">SAMN02745131_03313</name>
</gene>
<keyword evidence="2" id="KW-0489">Methyltransferase</keyword>
<dbReference type="InterPro" id="IPR029063">
    <property type="entry name" value="SAM-dependent_MTases_sf"/>
</dbReference>
<name>A0A1M5DS84_9BACT</name>
<sequence>MKLRNPKGRDDLSIQRKYKVLEVGGGHNPSTRSNVIVDKYIYNNYHRSGDLKIYNNQEFVCADGECLPFEDKSFDYVICCQVLEHVNDPIKFVKEQQRVAQGGYIETPSLIGEFLMPKESHKWVSLEIDEKIVLYEKEKVQFKAIRDYGYLFLDFLPRQSIGYKVMQKTHFNILSINYEWKDEVELIVNPDSSYYFDFFTKPWDEGICNKLLRYKSINEEFYSSLNAFLALCKNVFRSKILKV</sequence>
<keyword evidence="3" id="KW-1185">Reference proteome</keyword>
<evidence type="ECO:0000259" key="1">
    <source>
        <dbReference type="Pfam" id="PF08241"/>
    </source>
</evidence>
<keyword evidence="2" id="KW-0808">Transferase</keyword>
<evidence type="ECO:0000313" key="3">
    <source>
        <dbReference type="Proteomes" id="UP000184048"/>
    </source>
</evidence>
<dbReference type="Pfam" id="PF08241">
    <property type="entry name" value="Methyltransf_11"/>
    <property type="match status" value="1"/>
</dbReference>
<dbReference type="Gene3D" id="3.40.50.150">
    <property type="entry name" value="Vaccinia Virus protein VP39"/>
    <property type="match status" value="1"/>
</dbReference>
<reference evidence="2 3" key="1">
    <citation type="submission" date="2016-11" db="EMBL/GenBank/DDBJ databases">
        <authorList>
            <person name="Jaros S."/>
            <person name="Januszkiewicz K."/>
            <person name="Wedrychowicz H."/>
        </authorList>
    </citation>
    <scope>NUCLEOTIDE SEQUENCE [LARGE SCALE GENOMIC DNA]</scope>
    <source>
        <strain evidence="2 3">DSM 18119</strain>
    </source>
</reference>
<proteinExistence type="predicted"/>
<dbReference type="STRING" id="1121884.SAMN02745131_03313"/>
<dbReference type="SUPFAM" id="SSF53335">
    <property type="entry name" value="S-adenosyl-L-methionine-dependent methyltransferases"/>
    <property type="match status" value="2"/>
</dbReference>
<organism evidence="2 3">
    <name type="scientific">Flavisolibacter ginsengisoli DSM 18119</name>
    <dbReference type="NCBI Taxonomy" id="1121884"/>
    <lineage>
        <taxon>Bacteria</taxon>
        <taxon>Pseudomonadati</taxon>
        <taxon>Bacteroidota</taxon>
        <taxon>Chitinophagia</taxon>
        <taxon>Chitinophagales</taxon>
        <taxon>Chitinophagaceae</taxon>
        <taxon>Flavisolibacter</taxon>
    </lineage>
</organism>